<evidence type="ECO:0000313" key="10">
    <source>
        <dbReference type="EMBL" id="GBG69123.1"/>
    </source>
</evidence>
<evidence type="ECO:0000256" key="9">
    <source>
        <dbReference type="SAM" id="Phobius"/>
    </source>
</evidence>
<sequence length="715" mass="74329">MAGGAVRLLRQARSSTRGGVGGGAVASAAASAASTVGSAAAAGATLAPISWSSRLACSWANAGRFVFSLPRQQQNLTANQHVARPAWSRARSIADQEGAVGWRVSPPPTPSSSIAEMTGCQARTTMAMAMAMVRRSALTPSLLSSSFCRSSSFLPSSSTARDVALKTAARVGGRGGILSVGSRRGGGSGGGGEGGGGRGGWVGEGSLSKGRGGVMSALSMPLRRVATSFTSSSSSSSSSSLTSAIAVMGALRGATSAAIHAGSHSASVAAAGEATAGMKVMQAMKQGSFAELSRHYGRCYYELSKARLSLLVVTTAGAGYVMASGEVIDWSGLMWTSIGTMMAASSANAFNQAMEVVNDASMKRTMRRPLPSGRIGMGHAIAFATLMGLAGVGVLAWKTDGLTAAMGAGNIALYTLVYTPLKQLHVCNTWVGAVVGGIPPLMGWSAAKGGGGELDWSSAAVLAAALYLWQIPHFMALAWLCRADYARGGYKMMSLVDKTGRRTAGAALRNALYLLPLGYVAMELGLTSNWFVYENALLAGWLIGSALSFYKVPTPTTARGLFRASLVYLPALMTAMIVHRVPQRNTAAALVTTVEEEKVDGLLLIDEEESTAMEKIRKIVMGLGFGLRDVVGIHRIRPSMRRDDQVRALIHGNTATVGEIDGDGGSSSSSSRSDWRMSNRGDGDRWEEEVKLPPPPIAHVLVAPFPFLPAPHFGL</sequence>
<evidence type="ECO:0000256" key="6">
    <source>
        <dbReference type="ARBA" id="ARBA00023136"/>
    </source>
</evidence>
<organism evidence="10 11">
    <name type="scientific">Chara braunii</name>
    <name type="common">Braun's stonewort</name>
    <dbReference type="NCBI Taxonomy" id="69332"/>
    <lineage>
        <taxon>Eukaryota</taxon>
        <taxon>Viridiplantae</taxon>
        <taxon>Streptophyta</taxon>
        <taxon>Charophyceae</taxon>
        <taxon>Charales</taxon>
        <taxon>Characeae</taxon>
        <taxon>Chara</taxon>
    </lineage>
</organism>
<comment type="caution">
    <text evidence="10">The sequence shown here is derived from an EMBL/GenBank/DDBJ whole genome shotgun (WGS) entry which is preliminary data.</text>
</comment>
<evidence type="ECO:0000256" key="5">
    <source>
        <dbReference type="ARBA" id="ARBA00023133"/>
    </source>
</evidence>
<evidence type="ECO:0000256" key="2">
    <source>
        <dbReference type="ARBA" id="ARBA00022679"/>
    </source>
</evidence>
<feature type="transmembrane region" description="Helical" evidence="9">
    <location>
        <begin position="428"/>
        <end position="447"/>
    </location>
</feature>
<feature type="compositionally biased region" description="Basic and acidic residues" evidence="8">
    <location>
        <begin position="673"/>
        <end position="690"/>
    </location>
</feature>
<dbReference type="PANTHER" id="PTHR43448">
    <property type="entry name" value="PROTOHEME IX FARNESYLTRANSFERASE, MITOCHONDRIAL"/>
    <property type="match status" value="1"/>
</dbReference>
<evidence type="ECO:0000313" key="11">
    <source>
        <dbReference type="Proteomes" id="UP000265515"/>
    </source>
</evidence>
<dbReference type="GO" id="GO:0005739">
    <property type="term" value="C:mitochondrion"/>
    <property type="evidence" value="ECO:0007669"/>
    <property type="project" value="TreeGrafter"/>
</dbReference>
<dbReference type="Proteomes" id="UP000265515">
    <property type="component" value="Unassembled WGS sequence"/>
</dbReference>
<dbReference type="GO" id="GO:0006784">
    <property type="term" value="P:heme A biosynthetic process"/>
    <property type="evidence" value="ECO:0007669"/>
    <property type="project" value="TreeGrafter"/>
</dbReference>
<accession>A0A388KGM0</accession>
<name>A0A388KGM0_CHABU</name>
<dbReference type="Gene3D" id="1.10.357.140">
    <property type="entry name" value="UbiA prenyltransferase"/>
    <property type="match status" value="1"/>
</dbReference>
<dbReference type="Gramene" id="GBG69123">
    <property type="protein sequence ID" value="GBG69123"/>
    <property type="gene ID" value="CBR_g3821"/>
</dbReference>
<dbReference type="GO" id="GO:0008495">
    <property type="term" value="F:protoheme IX farnesyltransferase activity"/>
    <property type="evidence" value="ECO:0007669"/>
    <property type="project" value="InterPro"/>
</dbReference>
<dbReference type="HAMAP" id="MF_00154">
    <property type="entry name" value="CyoE_CtaB"/>
    <property type="match status" value="1"/>
</dbReference>
<dbReference type="InterPro" id="IPR006369">
    <property type="entry name" value="Protohaem_IX_farnesylTrfase"/>
</dbReference>
<dbReference type="CDD" id="cd13957">
    <property type="entry name" value="PT_UbiA_Cox10"/>
    <property type="match status" value="1"/>
</dbReference>
<keyword evidence="2" id="KW-0808">Transferase</keyword>
<gene>
    <name evidence="10" type="ORF">CBR_g3821</name>
</gene>
<protein>
    <recommendedName>
        <fullName evidence="7">Heme O synthase</fullName>
    </recommendedName>
</protein>
<feature type="region of interest" description="Disordered" evidence="8">
    <location>
        <begin position="176"/>
        <end position="205"/>
    </location>
</feature>
<keyword evidence="4 9" id="KW-1133">Transmembrane helix</keyword>
<dbReference type="Pfam" id="PF01040">
    <property type="entry name" value="UbiA"/>
    <property type="match status" value="1"/>
</dbReference>
<keyword evidence="3 9" id="KW-0812">Transmembrane</keyword>
<dbReference type="STRING" id="69332.A0A388KGM0"/>
<feature type="transmembrane region" description="Helical" evidence="9">
    <location>
        <begin position="502"/>
        <end position="522"/>
    </location>
</feature>
<dbReference type="InterPro" id="IPR044878">
    <property type="entry name" value="UbiA_sf"/>
</dbReference>
<proteinExistence type="inferred from homology"/>
<feature type="transmembrane region" description="Helical" evidence="9">
    <location>
        <begin position="375"/>
        <end position="396"/>
    </location>
</feature>
<feature type="region of interest" description="Disordered" evidence="8">
    <location>
        <begin position="657"/>
        <end position="690"/>
    </location>
</feature>
<keyword evidence="6 9" id="KW-0472">Membrane</keyword>
<feature type="compositionally biased region" description="Gly residues" evidence="8">
    <location>
        <begin position="176"/>
        <end position="203"/>
    </location>
</feature>
<dbReference type="FunFam" id="1.10.357.140:FF:000006">
    <property type="entry name" value="Protoheme IX farnesyltransferase, mitochondrial"/>
    <property type="match status" value="1"/>
</dbReference>
<feature type="transmembrane region" description="Helical" evidence="9">
    <location>
        <begin position="459"/>
        <end position="481"/>
    </location>
</feature>
<evidence type="ECO:0000256" key="1">
    <source>
        <dbReference type="ARBA" id="ARBA00004141"/>
    </source>
</evidence>
<reference evidence="10 11" key="1">
    <citation type="journal article" date="2018" name="Cell">
        <title>The Chara Genome: Secondary Complexity and Implications for Plant Terrestrialization.</title>
        <authorList>
            <person name="Nishiyama T."/>
            <person name="Sakayama H."/>
            <person name="Vries J.D."/>
            <person name="Buschmann H."/>
            <person name="Saint-Marcoux D."/>
            <person name="Ullrich K.K."/>
            <person name="Haas F.B."/>
            <person name="Vanderstraeten L."/>
            <person name="Becker D."/>
            <person name="Lang D."/>
            <person name="Vosolsobe S."/>
            <person name="Rombauts S."/>
            <person name="Wilhelmsson P.K.I."/>
            <person name="Janitza P."/>
            <person name="Kern R."/>
            <person name="Heyl A."/>
            <person name="Rumpler F."/>
            <person name="Villalobos L.I.A.C."/>
            <person name="Clay J.M."/>
            <person name="Skokan R."/>
            <person name="Toyoda A."/>
            <person name="Suzuki Y."/>
            <person name="Kagoshima H."/>
            <person name="Schijlen E."/>
            <person name="Tajeshwar N."/>
            <person name="Catarino B."/>
            <person name="Hetherington A.J."/>
            <person name="Saltykova A."/>
            <person name="Bonnot C."/>
            <person name="Breuninger H."/>
            <person name="Symeonidi A."/>
            <person name="Radhakrishnan G.V."/>
            <person name="Van Nieuwerburgh F."/>
            <person name="Deforce D."/>
            <person name="Chang C."/>
            <person name="Karol K.G."/>
            <person name="Hedrich R."/>
            <person name="Ulvskov P."/>
            <person name="Glockner G."/>
            <person name="Delwiche C.F."/>
            <person name="Petrasek J."/>
            <person name="Van de Peer Y."/>
            <person name="Friml J."/>
            <person name="Beilby M."/>
            <person name="Dolan L."/>
            <person name="Kohara Y."/>
            <person name="Sugano S."/>
            <person name="Fujiyama A."/>
            <person name="Delaux P.-M."/>
            <person name="Quint M."/>
            <person name="TheiBen G."/>
            <person name="Hagemann M."/>
            <person name="Harholt J."/>
            <person name="Dunand C."/>
            <person name="Zachgo S."/>
            <person name="Langdale J."/>
            <person name="Maumus F."/>
            <person name="Straeten D.V.D."/>
            <person name="Gould S.B."/>
            <person name="Rensing S.A."/>
        </authorList>
    </citation>
    <scope>NUCLEOTIDE SEQUENCE [LARGE SCALE GENOMIC DNA]</scope>
    <source>
        <strain evidence="10 11">S276</strain>
    </source>
</reference>
<comment type="subcellular location">
    <subcellularLocation>
        <location evidence="1">Membrane</location>
        <topology evidence="1">Multi-pass membrane protein</topology>
    </subcellularLocation>
</comment>
<evidence type="ECO:0000256" key="4">
    <source>
        <dbReference type="ARBA" id="ARBA00022989"/>
    </source>
</evidence>
<dbReference type="NCBIfam" id="TIGR01473">
    <property type="entry name" value="cyoE_ctaB"/>
    <property type="match status" value="1"/>
</dbReference>
<dbReference type="InterPro" id="IPR000537">
    <property type="entry name" value="UbiA_prenyltransferase"/>
</dbReference>
<keyword evidence="11" id="KW-1185">Reference proteome</keyword>
<dbReference type="EMBL" id="BFEA01000110">
    <property type="protein sequence ID" value="GBG69123.1"/>
    <property type="molecule type" value="Genomic_DNA"/>
</dbReference>
<dbReference type="GO" id="GO:0016020">
    <property type="term" value="C:membrane"/>
    <property type="evidence" value="ECO:0007669"/>
    <property type="project" value="UniProtKB-SubCell"/>
</dbReference>
<dbReference type="AlphaFoldDB" id="A0A388KGM0"/>
<evidence type="ECO:0000256" key="3">
    <source>
        <dbReference type="ARBA" id="ARBA00022692"/>
    </source>
</evidence>
<dbReference type="PANTHER" id="PTHR43448:SF2">
    <property type="entry name" value="PROTOHEME IX FARNESYLTRANSFERASE, MITOCHONDRIAL"/>
    <property type="match status" value="1"/>
</dbReference>
<evidence type="ECO:0000256" key="7">
    <source>
        <dbReference type="ARBA" id="ARBA00030253"/>
    </source>
</evidence>
<keyword evidence="5" id="KW-0350">Heme biosynthesis</keyword>
<evidence type="ECO:0000256" key="8">
    <source>
        <dbReference type="SAM" id="MobiDB-lite"/>
    </source>
</evidence>
<dbReference type="OrthoDB" id="2019953at2759"/>